<dbReference type="PANTHER" id="PTHR11257">
    <property type="entry name" value="CHEMOSENSORY PROTEIN-RELATED"/>
    <property type="match status" value="1"/>
</dbReference>
<protein>
    <submittedName>
        <fullName evidence="2 3">Putative insect pheromone-binding family</fullName>
    </submittedName>
</protein>
<dbReference type="FunCoup" id="R4G848">
    <property type="interactions" value="32"/>
</dbReference>
<dbReference type="HOGENOM" id="CLU_126727_0_0_1"/>
<dbReference type="PANTHER" id="PTHR11257:SF12">
    <property type="entry name" value="EJACULATORY BULB-SPECIFIC PROTEIN 3-RELATED"/>
    <property type="match status" value="1"/>
</dbReference>
<dbReference type="InterPro" id="IPR005055">
    <property type="entry name" value="A10/PebIII"/>
</dbReference>
<dbReference type="PROSITE" id="PS51257">
    <property type="entry name" value="PROKAR_LIPOPROTEIN"/>
    <property type="match status" value="1"/>
</dbReference>
<accession>R4G848</accession>
<reference evidence="2" key="1">
    <citation type="submission" date="2013-04" db="EMBL/GenBank/DDBJ databases">
        <title>An insight into the transcriptome of the digestive tract of the blood sucking bug, Rhodnius prolixus.</title>
        <authorList>
            <person name="Ribeiro J.M.C."/>
            <person name="Genta F.A."/>
            <person name="Sorgine M.H.F."/>
            <person name="Paiva-Silva G.O."/>
            <person name="Majerowicz D."/>
            <person name="Medeiros M."/>
            <person name="Koerich L."/>
            <person name="Terra W.R."/>
            <person name="Ferreira C."/>
            <person name="Pimentel A.C."/>
            <person name="Bisch P.M."/>
            <person name="Diniz M.M.P."/>
            <person name="Nascimento R."/>
            <person name="Salmon D."/>
            <person name="Silber A.M."/>
            <person name="Alves M."/>
            <person name="Oliveira M.F."/>
            <person name="Gondim K.C."/>
            <person name="Silva Neto M.A.C."/>
            <person name="Atella G.C."/>
            <person name="Araujo H."/>
            <person name="Dias F.S."/>
            <person name="Polycarpo C.R."/>
            <person name="Fampa P."/>
            <person name="Melo A.C."/>
            <person name="Tanaka A.S."/>
            <person name="Balczun C."/>
            <person name="Oliveira J.H.M."/>
            <person name="Goncalves R."/>
            <person name="Lazoski C."/>
            <person name="Pereira M.A."/>
            <person name="Rivera-Pomar R."/>
            <person name="Diambra L."/>
            <person name="Schaub G.A."/>
            <person name="Garcia E.S."/>
            <person name="Azambuja P."/>
            <person name="Braz G.R.C."/>
            <person name="Oliveira P.L."/>
        </authorList>
    </citation>
    <scope>NUCLEOTIDE SEQUENCE</scope>
</reference>
<dbReference type="RefSeq" id="XP_073973298.1">
    <property type="nucleotide sequence ID" value="XM_074117197.1"/>
</dbReference>
<dbReference type="Proteomes" id="UP000015103">
    <property type="component" value="Unassembled WGS sequence"/>
</dbReference>
<dbReference type="InParanoid" id="R4G848"/>
<evidence type="ECO:0000313" key="3">
    <source>
        <dbReference type="EnsemblMetazoa" id="RPRC013221-PA"/>
    </source>
</evidence>
<evidence type="ECO:0000256" key="1">
    <source>
        <dbReference type="SAM" id="SignalP"/>
    </source>
</evidence>
<dbReference type="EMBL" id="ACPB03019482">
    <property type="status" value="NOT_ANNOTATED_CDS"/>
    <property type="molecule type" value="Genomic_DNA"/>
</dbReference>
<reference evidence="4" key="2">
    <citation type="submission" date="2015-04" db="EMBL/GenBank/DDBJ databases">
        <authorList>
            <person name="Wilson R.K."/>
            <person name="Warren W."/>
            <person name="Dotson E."/>
            <person name="Oliveira P.L."/>
        </authorList>
    </citation>
    <scope>NUCLEOTIDE SEQUENCE</scope>
</reference>
<feature type="chain" id="PRO_5014108826" evidence="1">
    <location>
        <begin position="19"/>
        <end position="127"/>
    </location>
</feature>
<dbReference type="EMBL" id="GAHY01001597">
    <property type="protein sequence ID" value="JAA75913.1"/>
    <property type="molecule type" value="mRNA"/>
</dbReference>
<dbReference type="Pfam" id="PF03392">
    <property type="entry name" value="OS-D"/>
    <property type="match status" value="1"/>
</dbReference>
<feature type="signal peptide" evidence="1">
    <location>
        <begin position="1"/>
        <end position="18"/>
    </location>
</feature>
<keyword evidence="4" id="KW-1185">Reference proteome</keyword>
<evidence type="ECO:0000313" key="4">
    <source>
        <dbReference type="Proteomes" id="UP000015103"/>
    </source>
</evidence>
<organism evidence="2">
    <name type="scientific">Rhodnius prolixus</name>
    <name type="common">Triatomid bug</name>
    <dbReference type="NCBI Taxonomy" id="13249"/>
    <lineage>
        <taxon>Eukaryota</taxon>
        <taxon>Metazoa</taxon>
        <taxon>Ecdysozoa</taxon>
        <taxon>Arthropoda</taxon>
        <taxon>Hexapoda</taxon>
        <taxon>Insecta</taxon>
        <taxon>Pterygota</taxon>
        <taxon>Neoptera</taxon>
        <taxon>Paraneoptera</taxon>
        <taxon>Hemiptera</taxon>
        <taxon>Heteroptera</taxon>
        <taxon>Panheteroptera</taxon>
        <taxon>Cimicomorpha</taxon>
        <taxon>Reduviidae</taxon>
        <taxon>Triatominae</taxon>
        <taxon>Rhodnius</taxon>
    </lineage>
</organism>
<dbReference type="VEuPathDB" id="VectorBase:RPRC013221"/>
<reference evidence="3" key="3">
    <citation type="submission" date="2015-05" db="UniProtKB">
        <authorList>
            <consortium name="EnsemblMetazoa"/>
        </authorList>
    </citation>
    <scope>IDENTIFICATION</scope>
</reference>
<dbReference type="SUPFAM" id="SSF100910">
    <property type="entry name" value="Chemosensory protein Csp2"/>
    <property type="match status" value="1"/>
</dbReference>
<dbReference type="Gene3D" id="1.10.2080.10">
    <property type="entry name" value="Insect odorant-binding protein A10/Ejaculatory bulb-specific protein 3"/>
    <property type="match status" value="1"/>
</dbReference>
<evidence type="ECO:0000313" key="2">
    <source>
        <dbReference type="EMBL" id="JAA75913.1"/>
    </source>
</evidence>
<dbReference type="EnsemblMetazoa" id="RPRC013221-RA">
    <property type="protein sequence ID" value="RPRC013221-PA"/>
    <property type="gene ID" value="RPRC013221"/>
</dbReference>
<dbReference type="GeneID" id="141448681"/>
<proteinExistence type="evidence at transcript level"/>
<dbReference type="InterPro" id="IPR036682">
    <property type="entry name" value="OS_D_A10/PebIII_sf"/>
</dbReference>
<sequence length="127" mass="14789">MFRTTIFLTLLVVGCAWAASTYTTKYDNIDLDEILKNPRIYKKYFDCLAHNIQCTPDGKELRDILPDALKTACSKCTEKQKVGSEKVFKYLLDNKRDDYEVLERQFDPTGIYRKKYAQEAKKHGVHV</sequence>
<keyword evidence="1" id="KW-0732">Signal</keyword>
<name>R4G848_RHOPR</name>
<dbReference type="AlphaFoldDB" id="R4G848"/>
<dbReference type="OMA" id="ALENDCG"/>
<dbReference type="eggNOG" id="ENOG502S48A">
    <property type="taxonomic scope" value="Eukaryota"/>
</dbReference>